<organism evidence="1 3">
    <name type="scientific">Agrobacterium larrymoorei</name>
    <dbReference type="NCBI Taxonomy" id="160699"/>
    <lineage>
        <taxon>Bacteria</taxon>
        <taxon>Pseudomonadati</taxon>
        <taxon>Pseudomonadota</taxon>
        <taxon>Alphaproteobacteria</taxon>
        <taxon>Hyphomicrobiales</taxon>
        <taxon>Rhizobiaceae</taxon>
        <taxon>Rhizobium/Agrobacterium group</taxon>
        <taxon>Agrobacterium</taxon>
    </lineage>
</organism>
<proteinExistence type="predicted"/>
<dbReference type="KEGG" id="alf:CFBP5473_10330"/>
<evidence type="ECO:0008006" key="5">
    <source>
        <dbReference type="Google" id="ProtNLM"/>
    </source>
</evidence>
<reference evidence="2 4" key="2">
    <citation type="submission" date="2021-03" db="EMBL/GenBank/DDBJ databases">
        <title>Rapid diversification of plasmids in a genus of pathogenic and nitrogen fixing bacteria.</title>
        <authorList>
            <person name="Weisberg A.J."/>
            <person name="Miller M."/>
            <person name="Ream W."/>
            <person name="Grunwald N.J."/>
            <person name="Chang J.H."/>
        </authorList>
    </citation>
    <scope>NUCLEOTIDE SEQUENCE [LARGE SCALE GENOMIC DNA]</scope>
    <source>
        <strain evidence="2 4">AF3.44</strain>
    </source>
</reference>
<evidence type="ECO:0000313" key="4">
    <source>
        <dbReference type="Proteomes" id="UP000826513"/>
    </source>
</evidence>
<evidence type="ECO:0000313" key="2">
    <source>
        <dbReference type="EMBL" id="QYA06278.1"/>
    </source>
</evidence>
<dbReference type="AlphaFoldDB" id="A0A4D7DUS1"/>
<dbReference type="Proteomes" id="UP000826513">
    <property type="component" value="Chromosome 1"/>
</dbReference>
<reference evidence="1 3" key="1">
    <citation type="submission" date="2019-04" db="EMBL/GenBank/DDBJ databases">
        <title>Complete genome sequence of Agrobacterium larrymoorei CFBP5473.</title>
        <authorList>
            <person name="Haryono M."/>
            <person name="Chou L."/>
            <person name="Lin Y.-C."/>
            <person name="Lai E.-M."/>
            <person name="Kuo C.-H."/>
        </authorList>
    </citation>
    <scope>NUCLEOTIDE SEQUENCE [LARGE SCALE GENOMIC DNA]</scope>
    <source>
        <strain evidence="1 3">CFBP5473</strain>
    </source>
</reference>
<protein>
    <recommendedName>
        <fullName evidence="5">DUF883 family protein</fullName>
    </recommendedName>
</protein>
<dbReference type="EMBL" id="CP072167">
    <property type="protein sequence ID" value="QYA06278.1"/>
    <property type="molecule type" value="Genomic_DNA"/>
</dbReference>
<dbReference type="Proteomes" id="UP000298545">
    <property type="component" value="Chromosome circular"/>
</dbReference>
<dbReference type="OrthoDB" id="8364833at2"/>
<evidence type="ECO:0000313" key="1">
    <source>
        <dbReference type="EMBL" id="QCI98269.1"/>
    </source>
</evidence>
<gene>
    <name evidence="1" type="ORF">CFBP5473_10330</name>
    <name evidence="2" type="ORF">J5285_09400</name>
</gene>
<accession>A0A4D7DUS1</accession>
<name>A0A4D7DUS1_9HYPH</name>
<keyword evidence="4" id="KW-1185">Reference proteome</keyword>
<dbReference type="EMBL" id="CP039691">
    <property type="protein sequence ID" value="QCI98269.1"/>
    <property type="molecule type" value="Genomic_DNA"/>
</dbReference>
<dbReference type="RefSeq" id="WP_027675413.1">
    <property type="nucleotide sequence ID" value="NZ_CP039691.1"/>
</dbReference>
<sequence>MAQTKLNVVEDSLENQISELRSQIASLSKSVSARAGVISDEASDFVDDAKGRVQRAAHTAAHTVKVQGHNVVEAVKENPGTATSLLTVVGALGFALGYAVASAANQQSSKSSLYRWR</sequence>
<evidence type="ECO:0000313" key="3">
    <source>
        <dbReference type="Proteomes" id="UP000298545"/>
    </source>
</evidence>